<evidence type="ECO:0008006" key="5">
    <source>
        <dbReference type="Google" id="ProtNLM"/>
    </source>
</evidence>
<dbReference type="NCBIfam" id="NF038012">
    <property type="entry name" value="DMT_1"/>
    <property type="match status" value="1"/>
</dbReference>
<feature type="region of interest" description="Disordered" evidence="1">
    <location>
        <begin position="311"/>
        <end position="332"/>
    </location>
</feature>
<feature type="transmembrane region" description="Helical" evidence="2">
    <location>
        <begin position="197"/>
        <end position="217"/>
    </location>
</feature>
<protein>
    <recommendedName>
        <fullName evidence="5">EamA family transporter</fullName>
    </recommendedName>
</protein>
<keyword evidence="2" id="KW-0812">Transmembrane</keyword>
<keyword evidence="2" id="KW-1133">Transmembrane helix</keyword>
<name>A0ABW9QSJ5_9ACTN</name>
<comment type="caution">
    <text evidence="3">The sequence shown here is derived from an EMBL/GenBank/DDBJ whole genome shotgun (WGS) entry which is preliminary data.</text>
</comment>
<evidence type="ECO:0000313" key="4">
    <source>
        <dbReference type="Proteomes" id="UP000437736"/>
    </source>
</evidence>
<proteinExistence type="predicted"/>
<evidence type="ECO:0000256" key="1">
    <source>
        <dbReference type="SAM" id="MobiDB-lite"/>
    </source>
</evidence>
<feature type="transmembrane region" description="Helical" evidence="2">
    <location>
        <begin position="158"/>
        <end position="177"/>
    </location>
</feature>
<dbReference type="EMBL" id="WJHE01000040">
    <property type="protein sequence ID" value="MST31343.1"/>
    <property type="molecule type" value="Genomic_DNA"/>
</dbReference>
<organism evidence="3 4">
    <name type="scientific">Acidiferrimicrobium australe</name>
    <dbReference type="NCBI Taxonomy" id="2664430"/>
    <lineage>
        <taxon>Bacteria</taxon>
        <taxon>Bacillati</taxon>
        <taxon>Actinomycetota</taxon>
        <taxon>Acidimicrobiia</taxon>
        <taxon>Acidimicrobiales</taxon>
        <taxon>Acidimicrobiaceae</taxon>
        <taxon>Acidiferrimicrobium</taxon>
    </lineage>
</organism>
<reference evidence="3 4" key="1">
    <citation type="submission" date="2019-11" db="EMBL/GenBank/DDBJ databases">
        <title>Acidiferrimicrobium australis gen. nov., sp. nov., an acidophilic and obligately heterotrophic, member of the Actinobacteria that catalyses dissimilatory oxido- reduction of iron isolated from metal-rich acidic water in Chile.</title>
        <authorList>
            <person name="Gonzalez D."/>
            <person name="Huber K."/>
            <person name="Hedrich S."/>
            <person name="Rojas-Villalobos C."/>
            <person name="Quatrini R."/>
            <person name="Dinamarca M.A."/>
            <person name="Schwarz A."/>
            <person name="Canales C."/>
            <person name="Nancucheo I."/>
        </authorList>
    </citation>
    <scope>NUCLEOTIDE SEQUENCE [LARGE SCALE GENOMIC DNA]</scope>
    <source>
        <strain evidence="3 4">USS-CCA1</strain>
    </source>
</reference>
<dbReference type="PANTHER" id="PTHR40761:SF1">
    <property type="entry name" value="CONSERVED INTEGRAL MEMBRANE ALANINE VALINE AND LEUCINE RICH PROTEIN-RELATED"/>
    <property type="match status" value="1"/>
</dbReference>
<feature type="transmembrane region" description="Helical" evidence="2">
    <location>
        <begin position="255"/>
        <end position="274"/>
    </location>
</feature>
<dbReference type="PANTHER" id="PTHR40761">
    <property type="entry name" value="CONSERVED INTEGRAL MEMBRANE ALANINE VALINE AND LEUCINE RICH PROTEIN-RELATED"/>
    <property type="match status" value="1"/>
</dbReference>
<evidence type="ECO:0000256" key="2">
    <source>
        <dbReference type="SAM" id="Phobius"/>
    </source>
</evidence>
<feature type="transmembrane region" description="Helical" evidence="2">
    <location>
        <begin position="48"/>
        <end position="74"/>
    </location>
</feature>
<gene>
    <name evidence="3" type="ORF">GHK86_01175</name>
</gene>
<feature type="transmembrane region" description="Helical" evidence="2">
    <location>
        <begin position="102"/>
        <end position="120"/>
    </location>
</feature>
<evidence type="ECO:0000313" key="3">
    <source>
        <dbReference type="EMBL" id="MST31343.1"/>
    </source>
</evidence>
<sequence>MWVYVAAFVAALLFALGSVVQQRAASTAPPEKALSFALLLWLVRRRVWLLGFVASVVGNGLAAAAIGGGGVALVQPLFTSRLLFALALSAVLSRITVGRRDWIAALLTAGGLAAFVAVGQPGKGHPLDATTLQWSPAVAGVAVLVAALVTFSKRREVAGASLALAAAGGLLFGLQSSLTETSIAYLQRDGFGTFAHWQPWILIAAALYGAVLVQSAYEMAPLPASFPALVSVEPLTGLVLGVTVLHGTLDTSAGALVAEIAGLGAMVAGVALLARSPLVTGQLAALERRREEGIAYRTARELEELLGDTEASVGRAHASPVGRAGDGERGRHLRDADRQLERLGALLEAMDRHRVEEAEQLRRLPPKQRYTLAPLEQELDERQARIEAWAERLRWERSRLG</sequence>
<feature type="transmembrane region" description="Helical" evidence="2">
    <location>
        <begin position="229"/>
        <end position="249"/>
    </location>
</feature>
<dbReference type="Proteomes" id="UP000437736">
    <property type="component" value="Unassembled WGS sequence"/>
</dbReference>
<feature type="transmembrane region" description="Helical" evidence="2">
    <location>
        <begin position="132"/>
        <end position="151"/>
    </location>
</feature>
<accession>A0ABW9QSJ5</accession>
<keyword evidence="4" id="KW-1185">Reference proteome</keyword>
<keyword evidence="2" id="KW-0472">Membrane</keyword>